<gene>
    <name evidence="1" type="ORF">A3B51_00880</name>
</gene>
<evidence type="ECO:0000313" key="2">
    <source>
        <dbReference type="Proteomes" id="UP000176780"/>
    </source>
</evidence>
<comment type="caution">
    <text evidence="1">The sequence shown here is derived from an EMBL/GenBank/DDBJ whole genome shotgun (WGS) entry which is preliminary data.</text>
</comment>
<protein>
    <submittedName>
        <fullName evidence="1">Uncharacterized protein</fullName>
    </submittedName>
</protein>
<proteinExistence type="predicted"/>
<reference evidence="1 2" key="1">
    <citation type="journal article" date="2016" name="Nat. Commun.">
        <title>Thousands of microbial genomes shed light on interconnected biogeochemical processes in an aquifer system.</title>
        <authorList>
            <person name="Anantharaman K."/>
            <person name="Brown C.T."/>
            <person name="Hug L.A."/>
            <person name="Sharon I."/>
            <person name="Castelle C.J."/>
            <person name="Probst A.J."/>
            <person name="Thomas B.C."/>
            <person name="Singh A."/>
            <person name="Wilkins M.J."/>
            <person name="Karaoz U."/>
            <person name="Brodie E.L."/>
            <person name="Williams K.H."/>
            <person name="Hubbard S.S."/>
            <person name="Banfield J.F."/>
        </authorList>
    </citation>
    <scope>NUCLEOTIDE SEQUENCE [LARGE SCALE GENOMIC DNA]</scope>
</reference>
<dbReference type="AlphaFoldDB" id="A0A1F5HHT9"/>
<dbReference type="Proteomes" id="UP000176780">
    <property type="component" value="Unassembled WGS sequence"/>
</dbReference>
<organism evidence="1 2">
    <name type="scientific">Candidatus Curtissbacteria bacterium RIFCSPLOWO2_01_FULL_41_18</name>
    <dbReference type="NCBI Taxonomy" id="1797727"/>
    <lineage>
        <taxon>Bacteria</taxon>
        <taxon>Candidatus Curtissiibacteriota</taxon>
    </lineage>
</organism>
<name>A0A1F5HHT9_9BACT</name>
<dbReference type="EMBL" id="MFBQ01000046">
    <property type="protein sequence ID" value="OGE03680.1"/>
    <property type="molecule type" value="Genomic_DNA"/>
</dbReference>
<accession>A0A1F5HHT9</accession>
<sequence length="155" mass="17302">MSSSESDRRLHPVEIARLRQEPESYEEQLIPEALNLIRAVAHGDQDIDLALKGLSDEHLQALKSAETEEEFKKAILSAFHDRSIYIIAGTLGILDKSIAVINGRSGDTLEEIFDDNHDIVSRVNEIKATARGILRQLRSDILSPDMEPELVGPTY</sequence>
<evidence type="ECO:0000313" key="1">
    <source>
        <dbReference type="EMBL" id="OGE03680.1"/>
    </source>
</evidence>